<comment type="caution">
    <text evidence="1">The sequence shown here is derived from an EMBL/GenBank/DDBJ whole genome shotgun (WGS) entry which is preliminary data.</text>
</comment>
<evidence type="ECO:0000313" key="2">
    <source>
        <dbReference type="Proteomes" id="UP001597389"/>
    </source>
</evidence>
<accession>A0ABW4ZEC4</accession>
<organism evidence="1 2">
    <name type="scientific">Rubritalea tangerina</name>
    <dbReference type="NCBI Taxonomy" id="430798"/>
    <lineage>
        <taxon>Bacteria</taxon>
        <taxon>Pseudomonadati</taxon>
        <taxon>Verrucomicrobiota</taxon>
        <taxon>Verrucomicrobiia</taxon>
        <taxon>Verrucomicrobiales</taxon>
        <taxon>Rubritaleaceae</taxon>
        <taxon>Rubritalea</taxon>
    </lineage>
</organism>
<keyword evidence="2" id="KW-1185">Reference proteome</keyword>
<protein>
    <submittedName>
        <fullName evidence="1">Uncharacterized protein</fullName>
    </submittedName>
</protein>
<dbReference type="RefSeq" id="WP_377090674.1">
    <property type="nucleotide sequence ID" value="NZ_JBHSJL010000014.1"/>
</dbReference>
<dbReference type="Proteomes" id="UP001597389">
    <property type="component" value="Unassembled WGS sequence"/>
</dbReference>
<dbReference type="EMBL" id="JBHUJB010000078">
    <property type="protein sequence ID" value="MFD2160365.1"/>
    <property type="molecule type" value="Genomic_DNA"/>
</dbReference>
<name>A0ABW4ZEC4_9BACT</name>
<sequence>MPASIQHLLNDLWKGRFGDSVDATLQVYEELNSIITKEHINLLRSFLDQDDIGFWMRELITATLLEIGGSEYIPLGLEMLHQNSLEGHDSDSLEQSLVGVAEEDKSSSKALLEHVLNGSSSHLHEDAQWLLEYC</sequence>
<reference evidence="2" key="1">
    <citation type="journal article" date="2019" name="Int. J. Syst. Evol. Microbiol.">
        <title>The Global Catalogue of Microorganisms (GCM) 10K type strain sequencing project: providing services to taxonomists for standard genome sequencing and annotation.</title>
        <authorList>
            <consortium name="The Broad Institute Genomics Platform"/>
            <consortium name="The Broad Institute Genome Sequencing Center for Infectious Disease"/>
            <person name="Wu L."/>
            <person name="Ma J."/>
        </authorList>
    </citation>
    <scope>NUCLEOTIDE SEQUENCE [LARGE SCALE GENOMIC DNA]</scope>
    <source>
        <strain evidence="2">CCUG 57942</strain>
    </source>
</reference>
<proteinExistence type="predicted"/>
<evidence type="ECO:0000313" key="1">
    <source>
        <dbReference type="EMBL" id="MFD2160365.1"/>
    </source>
</evidence>
<gene>
    <name evidence="1" type="ORF">ACFSW8_15790</name>
</gene>